<name>A0AAD3E1I1_9CHLO</name>
<dbReference type="AlphaFoldDB" id="A0AAD3E1I1"/>
<proteinExistence type="predicted"/>
<evidence type="ECO:0000313" key="3">
    <source>
        <dbReference type="Proteomes" id="UP001054857"/>
    </source>
</evidence>
<evidence type="ECO:0000256" key="1">
    <source>
        <dbReference type="SAM" id="MobiDB-lite"/>
    </source>
</evidence>
<protein>
    <submittedName>
        <fullName evidence="2">Uncharacterized protein</fullName>
    </submittedName>
</protein>
<keyword evidence="3" id="KW-1185">Reference proteome</keyword>
<evidence type="ECO:0000313" key="2">
    <source>
        <dbReference type="EMBL" id="GFR51990.1"/>
    </source>
</evidence>
<gene>
    <name evidence="2" type="ORF">Agub_g14522</name>
</gene>
<dbReference type="EMBL" id="BMAR01000056">
    <property type="protein sequence ID" value="GFR51990.1"/>
    <property type="molecule type" value="Genomic_DNA"/>
</dbReference>
<feature type="region of interest" description="Disordered" evidence="1">
    <location>
        <begin position="177"/>
        <end position="196"/>
    </location>
</feature>
<reference evidence="2 3" key="1">
    <citation type="journal article" date="2021" name="Sci. Rep.">
        <title>Genome sequencing of the multicellular alga Astrephomene provides insights into convergent evolution of germ-soma differentiation.</title>
        <authorList>
            <person name="Yamashita S."/>
            <person name="Yamamoto K."/>
            <person name="Matsuzaki R."/>
            <person name="Suzuki S."/>
            <person name="Yamaguchi H."/>
            <person name="Hirooka S."/>
            <person name="Minakuchi Y."/>
            <person name="Miyagishima S."/>
            <person name="Kawachi M."/>
            <person name="Toyoda A."/>
            <person name="Nozaki H."/>
        </authorList>
    </citation>
    <scope>NUCLEOTIDE SEQUENCE [LARGE SCALE GENOMIC DNA]</scope>
    <source>
        <strain evidence="2 3">NIES-4017</strain>
    </source>
</reference>
<accession>A0AAD3E1I1</accession>
<dbReference type="Proteomes" id="UP001054857">
    <property type="component" value="Unassembled WGS sequence"/>
</dbReference>
<organism evidence="2 3">
    <name type="scientific">Astrephomene gubernaculifera</name>
    <dbReference type="NCBI Taxonomy" id="47775"/>
    <lineage>
        <taxon>Eukaryota</taxon>
        <taxon>Viridiplantae</taxon>
        <taxon>Chlorophyta</taxon>
        <taxon>core chlorophytes</taxon>
        <taxon>Chlorophyceae</taxon>
        <taxon>CS clade</taxon>
        <taxon>Chlamydomonadales</taxon>
        <taxon>Astrephomenaceae</taxon>
        <taxon>Astrephomene</taxon>
    </lineage>
</organism>
<sequence length="409" mass="43614">MWSNRPLLPARVCEVAMKKTAAWVLDPASQSQGSPETAQQIVELLLHNMRYSQLAGFTLECMGSILWSVGSMWGSSAARSNQRSRSTNDSDTTPERFPHIDMELGSDCSCLQLPSDQQRVMLQVVQKWLASSETMEWLANKSYTTRLSDLVSLLWGYAALLLVATPDMQQSQRQQQVEGAVGRSKRQPGLDPCKVFAPDTGSTTADGFRVDARPSLDHLARRTADLLTASYGTGEPVAAAAELTDLAWALSVIDQRSAATAQLAEAIAHEVYRQLSNRYSLQAPFTAGDIVKIVQSYAQMGLTDGSIARMYDAVGSHVAKRIRAGHVGAMTRPADCAALLQGFADAGHVSVVVPELLTACAMQISQEVAAFNEASEAAPATTAAAVITSAAVCSNPPHSGATAAAVTSS</sequence>
<comment type="caution">
    <text evidence="2">The sequence shown here is derived from an EMBL/GenBank/DDBJ whole genome shotgun (WGS) entry which is preliminary data.</text>
</comment>
<feature type="non-terminal residue" evidence="2">
    <location>
        <position position="1"/>
    </location>
</feature>